<dbReference type="SMART" id="SM00859">
    <property type="entry name" value="Semialdhyde_dh"/>
    <property type="match status" value="1"/>
</dbReference>
<dbReference type="Gene3D" id="3.30.360.10">
    <property type="entry name" value="Dihydrodipicolinate Reductase, domain 2"/>
    <property type="match status" value="1"/>
</dbReference>
<comment type="similarity">
    <text evidence="6">Belongs to the NAGSA dehydrogenase family. Type 2 subfamily.</text>
</comment>
<dbReference type="AlphaFoldDB" id="A0A5S3P6E9"/>
<dbReference type="Gene3D" id="3.40.50.720">
    <property type="entry name" value="NAD(P)-binding Rossmann-like Domain"/>
    <property type="match status" value="1"/>
</dbReference>
<keyword evidence="10" id="KW-1185">Reference proteome</keyword>
<feature type="active site" evidence="6 7">
    <location>
        <position position="125"/>
    </location>
</feature>
<dbReference type="Proteomes" id="UP000309668">
    <property type="component" value="Unassembled WGS sequence"/>
</dbReference>
<keyword evidence="2 6" id="KW-0055">Arginine biosynthesis</keyword>
<keyword evidence="1 6" id="KW-0963">Cytoplasm</keyword>
<dbReference type="EC" id="1.2.1.38" evidence="6"/>
<keyword evidence="5 6" id="KW-0560">Oxidoreductase</keyword>
<dbReference type="InterPro" id="IPR036291">
    <property type="entry name" value="NAD(P)-bd_dom_sf"/>
</dbReference>
<protein>
    <recommendedName>
        <fullName evidence="6">N-acetyl-gamma-glutamyl-phosphate reductase</fullName>
        <shortName evidence="6">AGPR</shortName>
        <ecNumber evidence="6">1.2.1.38</ecNumber>
    </recommendedName>
    <alternativeName>
        <fullName evidence="6">N-acetyl-glutamate semialdehyde dehydrogenase</fullName>
        <shortName evidence="6">NAGSA dehydrogenase</shortName>
    </alternativeName>
</protein>
<dbReference type="Pfam" id="PF01118">
    <property type="entry name" value="Semialdhyde_dh"/>
    <property type="match status" value="1"/>
</dbReference>
<evidence type="ECO:0000313" key="9">
    <source>
        <dbReference type="EMBL" id="TMM48783.1"/>
    </source>
</evidence>
<dbReference type="InterPro" id="IPR010136">
    <property type="entry name" value="AGPR_type-2"/>
</dbReference>
<dbReference type="RefSeq" id="WP_138616643.1">
    <property type="nucleotide sequence ID" value="NZ_VCAO01000002.1"/>
</dbReference>
<keyword evidence="3 6" id="KW-0028">Amino-acid biosynthesis</keyword>
<evidence type="ECO:0000256" key="7">
    <source>
        <dbReference type="PROSITE-ProRule" id="PRU10010"/>
    </source>
</evidence>
<dbReference type="GO" id="GO:0005737">
    <property type="term" value="C:cytoplasm"/>
    <property type="evidence" value="ECO:0007669"/>
    <property type="project" value="UniProtKB-SubCell"/>
</dbReference>
<dbReference type="GO" id="GO:0003942">
    <property type="term" value="F:N-acetyl-gamma-glutamyl-phosphate reductase activity"/>
    <property type="evidence" value="ECO:0007669"/>
    <property type="project" value="UniProtKB-UniRule"/>
</dbReference>
<dbReference type="UniPathway" id="UPA00068">
    <property type="reaction ID" value="UER00108"/>
</dbReference>
<gene>
    <name evidence="6 9" type="primary">argC</name>
    <name evidence="9" type="ORF">FEV51_05140</name>
</gene>
<name>A0A5S3P6E9_9SPHN</name>
<comment type="pathway">
    <text evidence="6">Amino-acid biosynthesis; L-arginine biosynthesis; N(2)-acetyl-L-ornithine from L-glutamate: step 3/4.</text>
</comment>
<feature type="domain" description="Semialdehyde dehydrogenase NAD-binding" evidence="8">
    <location>
        <begin position="14"/>
        <end position="117"/>
    </location>
</feature>
<dbReference type="PANTHER" id="PTHR32338:SF10">
    <property type="entry name" value="N-ACETYL-GAMMA-GLUTAMYL-PHOSPHATE REDUCTASE, CHLOROPLASTIC-RELATED"/>
    <property type="match status" value="1"/>
</dbReference>
<comment type="function">
    <text evidence="6">Catalyzes the NADPH-dependent reduction of N-acetyl-5-glutamyl phosphate to yield N-acetyl-L-glutamate 5-semialdehyde.</text>
</comment>
<evidence type="ECO:0000313" key="10">
    <source>
        <dbReference type="Proteomes" id="UP000309668"/>
    </source>
</evidence>
<dbReference type="NCBIfam" id="TIGR01851">
    <property type="entry name" value="argC_other"/>
    <property type="match status" value="1"/>
</dbReference>
<dbReference type="InterPro" id="IPR023013">
    <property type="entry name" value="AGPR_AS"/>
</dbReference>
<evidence type="ECO:0000256" key="2">
    <source>
        <dbReference type="ARBA" id="ARBA00022571"/>
    </source>
</evidence>
<dbReference type="GO" id="GO:0051287">
    <property type="term" value="F:NAD binding"/>
    <property type="evidence" value="ECO:0007669"/>
    <property type="project" value="InterPro"/>
</dbReference>
<reference evidence="9 10" key="1">
    <citation type="submission" date="2019-05" db="EMBL/GenBank/DDBJ databases">
        <title>Erythrobacter marisflavi sp. nov., isolated from isolated from water of an estuary environment.</title>
        <authorList>
            <person name="Yoon J.-H."/>
        </authorList>
    </citation>
    <scope>NUCLEOTIDE SEQUENCE [LARGE SCALE GENOMIC DNA]</scope>
    <source>
        <strain evidence="9 10">KEM-5</strain>
    </source>
</reference>
<evidence type="ECO:0000256" key="3">
    <source>
        <dbReference type="ARBA" id="ARBA00022605"/>
    </source>
</evidence>
<dbReference type="InterPro" id="IPR050085">
    <property type="entry name" value="AGPR"/>
</dbReference>
<dbReference type="SUPFAM" id="SSF55347">
    <property type="entry name" value="Glyceraldehyde-3-phosphate dehydrogenase-like, C-terminal domain"/>
    <property type="match status" value="1"/>
</dbReference>
<evidence type="ECO:0000256" key="5">
    <source>
        <dbReference type="ARBA" id="ARBA00023002"/>
    </source>
</evidence>
<evidence type="ECO:0000256" key="4">
    <source>
        <dbReference type="ARBA" id="ARBA00022857"/>
    </source>
</evidence>
<dbReference type="SUPFAM" id="SSF51735">
    <property type="entry name" value="NAD(P)-binding Rossmann-fold domains"/>
    <property type="match status" value="1"/>
</dbReference>
<dbReference type="PROSITE" id="PS01224">
    <property type="entry name" value="ARGC"/>
    <property type="match status" value="1"/>
</dbReference>
<dbReference type="OrthoDB" id="9801289at2"/>
<evidence type="ECO:0000259" key="8">
    <source>
        <dbReference type="SMART" id="SM00859"/>
    </source>
</evidence>
<dbReference type="Pfam" id="PF22698">
    <property type="entry name" value="Semialdhyde_dhC_1"/>
    <property type="match status" value="1"/>
</dbReference>
<dbReference type="InterPro" id="IPR000534">
    <property type="entry name" value="Semialdehyde_DH_NAD-bd"/>
</dbReference>
<keyword evidence="4 6" id="KW-0521">NADP</keyword>
<organism evidence="9 10">
    <name type="scientific">Qipengyuania marisflavi</name>
    <dbReference type="NCBI Taxonomy" id="2486356"/>
    <lineage>
        <taxon>Bacteria</taxon>
        <taxon>Pseudomonadati</taxon>
        <taxon>Pseudomonadota</taxon>
        <taxon>Alphaproteobacteria</taxon>
        <taxon>Sphingomonadales</taxon>
        <taxon>Erythrobacteraceae</taxon>
        <taxon>Qipengyuania</taxon>
    </lineage>
</organism>
<dbReference type="CDD" id="cd23935">
    <property type="entry name" value="AGPR_2_C"/>
    <property type="match status" value="1"/>
</dbReference>
<accession>A0A5S3P6E9</accession>
<evidence type="ECO:0000256" key="6">
    <source>
        <dbReference type="HAMAP-Rule" id="MF_01110"/>
    </source>
</evidence>
<dbReference type="HAMAP" id="MF_01110">
    <property type="entry name" value="ArgC_type2"/>
    <property type="match status" value="1"/>
</dbReference>
<dbReference type="InterPro" id="IPR058924">
    <property type="entry name" value="AGPR_dimerisation_dom"/>
</dbReference>
<evidence type="ECO:0000256" key="1">
    <source>
        <dbReference type="ARBA" id="ARBA00022490"/>
    </source>
</evidence>
<comment type="catalytic activity">
    <reaction evidence="6">
        <text>N-acetyl-L-glutamate 5-semialdehyde + phosphate + NADP(+) = N-acetyl-L-glutamyl 5-phosphate + NADPH + H(+)</text>
        <dbReference type="Rhea" id="RHEA:21588"/>
        <dbReference type="ChEBI" id="CHEBI:15378"/>
        <dbReference type="ChEBI" id="CHEBI:29123"/>
        <dbReference type="ChEBI" id="CHEBI:43474"/>
        <dbReference type="ChEBI" id="CHEBI:57783"/>
        <dbReference type="ChEBI" id="CHEBI:57936"/>
        <dbReference type="ChEBI" id="CHEBI:58349"/>
        <dbReference type="EC" id="1.2.1.38"/>
    </reaction>
</comment>
<proteinExistence type="inferred from homology"/>
<dbReference type="EMBL" id="VCAO01000002">
    <property type="protein sequence ID" value="TMM48783.1"/>
    <property type="molecule type" value="Genomic_DNA"/>
</dbReference>
<comment type="subcellular location">
    <subcellularLocation>
        <location evidence="6">Cytoplasm</location>
    </subcellularLocation>
</comment>
<sequence length="323" mass="34037">MSGALRSPPPAVHNIFIDGAAGTTGLEIAERLAGRSEFALITLDDTMRKDAKARRDALNAADIAILCLPDDAAREAVDLLDPASKTRIIDASSAHRTTTGWCYGFPELVGPERVANALRVSNPGCYPTGFLALVAPLVRAGLLPADWPYTVNAVSGYSGGGKASIKRFNSARAPAFRAYAYDLAHKHLDEMKIHAGLDHPVIFAPAVVPAYRGMLAEVPLHLGAMAGEVTVEGLRAALREFYDGSAVVTVHDGSPCEELLLEIHAAPSDALELFVFGNKGGWHARLVARLDNLGKGASGAAVQNLNLMCGLPETSGLQLGVAQ</sequence>
<dbReference type="GO" id="GO:0006526">
    <property type="term" value="P:L-arginine biosynthetic process"/>
    <property type="evidence" value="ECO:0007669"/>
    <property type="project" value="UniProtKB-UniRule"/>
</dbReference>
<comment type="caution">
    <text evidence="9">The sequence shown here is derived from an EMBL/GenBank/DDBJ whole genome shotgun (WGS) entry which is preliminary data.</text>
</comment>
<dbReference type="PANTHER" id="PTHR32338">
    <property type="entry name" value="N-ACETYL-GAMMA-GLUTAMYL-PHOSPHATE REDUCTASE, CHLOROPLASTIC-RELATED-RELATED"/>
    <property type="match status" value="1"/>
</dbReference>